<dbReference type="NCBIfam" id="TIGR02251">
    <property type="entry name" value="HIF-SF_euk"/>
    <property type="match status" value="1"/>
</dbReference>
<name>A0AAV7HTA5_COTGL</name>
<feature type="domain" description="FCP1 homology" evidence="5">
    <location>
        <begin position="348"/>
        <end position="507"/>
    </location>
</feature>
<dbReference type="Proteomes" id="UP000826195">
    <property type="component" value="Unassembled WGS sequence"/>
</dbReference>
<dbReference type="AlphaFoldDB" id="A0AAV7HTA5"/>
<evidence type="ECO:0000259" key="5">
    <source>
        <dbReference type="PROSITE" id="PS50969"/>
    </source>
</evidence>
<accession>A0AAV7HTA5</accession>
<comment type="function">
    <text evidence="3">Probable phosphatase.</text>
</comment>
<dbReference type="Pfam" id="PF03031">
    <property type="entry name" value="NIF"/>
    <property type="match status" value="1"/>
</dbReference>
<dbReference type="PANTHER" id="PTHR12210">
    <property type="entry name" value="DULLARD PROTEIN PHOSPHATASE"/>
    <property type="match status" value="1"/>
</dbReference>
<evidence type="ECO:0000313" key="6">
    <source>
        <dbReference type="EMBL" id="KAH0547438.1"/>
    </source>
</evidence>
<evidence type="ECO:0000256" key="4">
    <source>
        <dbReference type="ARBA" id="ARBA00038355"/>
    </source>
</evidence>
<dbReference type="FunFam" id="3.40.50.1000:FF:000015">
    <property type="entry name" value="CTD small phosphatase-like protein 2"/>
    <property type="match status" value="1"/>
</dbReference>
<dbReference type="EMBL" id="JAHXZJ010002237">
    <property type="protein sequence ID" value="KAH0547438.1"/>
    <property type="molecule type" value="Genomic_DNA"/>
</dbReference>
<evidence type="ECO:0000256" key="3">
    <source>
        <dbReference type="ARBA" id="ARBA00037324"/>
    </source>
</evidence>
<sequence>MWLRSEHVGRRLRGRINSTASFRAKVPGRIPGGVRKVPAVNNSSQRVNTSSRCARLSRWRRRSPNLLKEVCKENVLSYKKSPVIRHERLPRRRKCIKRSMIITPIQRAPKIDNPSTSSASVITEESPLNLQLESSKNVPKKDQDSLSNRLINEFLPPTIEESVDLSCLLQEEANLDLNIDSTSQVLSVVDILSLHYSAICNNTDSTNDYYNSIMQTSLPPQSNINNSTSNYINKIHKSRQPHSDCKVASCDYDDNKSSDDNGNKFYDDKLYVNNLSSDEIVSNCNDNDDNDNEDYDSEVVAGSDMTNIVTQESQDDWLPFDPYVFIKHLPPLTPAMRARCPALPLKTRSCPEFSLVLDLDETLVHCSLQELSDAAFRFPVVFQDVTYTVFVRTRPYFREFLEHVSNLYEVILFTASKRVYANKLMNLLDPTRKLIKYRLFREHCVCVNGNYIKDLSILGRDLSKTVIIDNSPQAFGYQLENGIPIESWFADRTDSELIKLLPFLENLVISGGDVRPHIRNEFRLFSFLPPD</sequence>
<keyword evidence="7" id="KW-1185">Reference proteome</keyword>
<proteinExistence type="inferred from homology"/>
<comment type="similarity">
    <text evidence="4">Belongs to the CTDSPL2 family.</text>
</comment>
<dbReference type="SUPFAM" id="SSF56784">
    <property type="entry name" value="HAD-like"/>
    <property type="match status" value="1"/>
</dbReference>
<keyword evidence="2" id="KW-0904">Protein phosphatase</keyword>
<evidence type="ECO:0000256" key="1">
    <source>
        <dbReference type="ARBA" id="ARBA00022801"/>
    </source>
</evidence>
<dbReference type="CDD" id="cd07521">
    <property type="entry name" value="HAD_FCP1-like"/>
    <property type="match status" value="1"/>
</dbReference>
<evidence type="ECO:0000256" key="2">
    <source>
        <dbReference type="ARBA" id="ARBA00022912"/>
    </source>
</evidence>
<dbReference type="InterPro" id="IPR023214">
    <property type="entry name" value="HAD_sf"/>
</dbReference>
<evidence type="ECO:0000313" key="7">
    <source>
        <dbReference type="Proteomes" id="UP000826195"/>
    </source>
</evidence>
<dbReference type="Gene3D" id="3.40.50.1000">
    <property type="entry name" value="HAD superfamily/HAD-like"/>
    <property type="match status" value="1"/>
</dbReference>
<dbReference type="InterPro" id="IPR004274">
    <property type="entry name" value="FCP1_dom"/>
</dbReference>
<comment type="caution">
    <text evidence="6">The sequence shown here is derived from an EMBL/GenBank/DDBJ whole genome shotgun (WGS) entry which is preliminary data.</text>
</comment>
<dbReference type="GO" id="GO:0005634">
    <property type="term" value="C:nucleus"/>
    <property type="evidence" value="ECO:0007669"/>
    <property type="project" value="UniProtKB-ARBA"/>
</dbReference>
<protein>
    <recommendedName>
        <fullName evidence="5">FCP1 homology domain-containing protein</fullName>
    </recommendedName>
</protein>
<dbReference type="SMART" id="SM00577">
    <property type="entry name" value="CPDc"/>
    <property type="match status" value="1"/>
</dbReference>
<dbReference type="InterPro" id="IPR036412">
    <property type="entry name" value="HAD-like_sf"/>
</dbReference>
<gene>
    <name evidence="6" type="ORF">KQX54_019321</name>
</gene>
<reference evidence="6 7" key="1">
    <citation type="journal article" date="2021" name="J. Hered.">
        <title>A chromosome-level genome assembly of the parasitoid wasp, Cotesia glomerata (Hymenoptera: Braconidae).</title>
        <authorList>
            <person name="Pinto B.J."/>
            <person name="Weis J.J."/>
            <person name="Gamble T."/>
            <person name="Ode P.J."/>
            <person name="Paul R."/>
            <person name="Zaspel J.M."/>
        </authorList>
    </citation>
    <scope>NUCLEOTIDE SEQUENCE [LARGE SCALE GENOMIC DNA]</scope>
    <source>
        <strain evidence="6">CgM1</strain>
    </source>
</reference>
<dbReference type="PROSITE" id="PS50969">
    <property type="entry name" value="FCP1"/>
    <property type="match status" value="1"/>
</dbReference>
<dbReference type="InterPro" id="IPR011948">
    <property type="entry name" value="Dullard_phosphatase"/>
</dbReference>
<keyword evidence="1" id="KW-0378">Hydrolase</keyword>
<dbReference type="GO" id="GO:0004721">
    <property type="term" value="F:phosphoprotein phosphatase activity"/>
    <property type="evidence" value="ECO:0007669"/>
    <property type="project" value="UniProtKB-KW"/>
</dbReference>
<dbReference type="InterPro" id="IPR050365">
    <property type="entry name" value="TIM50"/>
</dbReference>
<organism evidence="6 7">
    <name type="scientific">Cotesia glomerata</name>
    <name type="common">Lepidopteran parasitic wasp</name>
    <name type="synonym">Apanteles glomeratus</name>
    <dbReference type="NCBI Taxonomy" id="32391"/>
    <lineage>
        <taxon>Eukaryota</taxon>
        <taxon>Metazoa</taxon>
        <taxon>Ecdysozoa</taxon>
        <taxon>Arthropoda</taxon>
        <taxon>Hexapoda</taxon>
        <taxon>Insecta</taxon>
        <taxon>Pterygota</taxon>
        <taxon>Neoptera</taxon>
        <taxon>Endopterygota</taxon>
        <taxon>Hymenoptera</taxon>
        <taxon>Apocrita</taxon>
        <taxon>Ichneumonoidea</taxon>
        <taxon>Braconidae</taxon>
        <taxon>Microgastrinae</taxon>
        <taxon>Cotesia</taxon>
    </lineage>
</organism>